<dbReference type="Gene3D" id="1.10.150.130">
    <property type="match status" value="1"/>
</dbReference>
<dbReference type="Proteomes" id="UP000244905">
    <property type="component" value="Unassembled WGS sequence"/>
</dbReference>
<protein>
    <submittedName>
        <fullName evidence="5">Transposase</fullName>
    </submittedName>
</protein>
<organism evidence="5 6">
    <name type="scientific">Duncaniella muris</name>
    <dbReference type="NCBI Taxonomy" id="2094150"/>
    <lineage>
        <taxon>Bacteria</taxon>
        <taxon>Pseudomonadati</taxon>
        <taxon>Bacteroidota</taxon>
        <taxon>Bacteroidia</taxon>
        <taxon>Bacteroidales</taxon>
        <taxon>Muribaculaceae</taxon>
        <taxon>Duncaniella</taxon>
    </lineage>
</organism>
<sequence length="497" mass="57587">MANFKAVVRGERKDGFMQVYIRVTHRRVHGYIKTDKMITKKELSKSKEIKDPFVLNWCSERILEFNDRLNKKDISRWTVAEVVEYLKTGEDDICFSDYARHHIDRMVDRYQLRTAQNYRQALGHMERFYGTNKIMFAQLTSTQITRWIQSLEHTHRAKEMYPVCMRQVFKAAVEEYNDYDNGNLRIKVNPWGKVKIPQSDRTVKKAISPEDCRLFFTAPLPDTRMVDPLPELGRDVAKMVLCLAGMNTVDIYELRKEDYRNGCICYKRAKTKKFRADDAYFEIRVEPIIQPLVEKYLAEADDPYLLNFHKRFTSSDSFNANVNNGIKQLCKSMGIPKERWYSAYTFRHTWGTVAQNDCGASIAEVAFGMNHSHGHTITRGYIKIDFTPAWELNAKVIDFIFFSTAKSKQGMARGVDEPADKLFRLSPKRMVYARAYFRGEVLSEVSDIGFGTVDEVIARLAGQLPDTIPTGCAVQFRIKDVDADREAVYERTKGKGF</sequence>
<evidence type="ECO:0000256" key="3">
    <source>
        <dbReference type="ARBA" id="ARBA00023172"/>
    </source>
</evidence>
<keyword evidence="3" id="KW-0233">DNA recombination</keyword>
<evidence type="ECO:0000313" key="6">
    <source>
        <dbReference type="Proteomes" id="UP000244905"/>
    </source>
</evidence>
<evidence type="ECO:0000256" key="2">
    <source>
        <dbReference type="ARBA" id="ARBA00023125"/>
    </source>
</evidence>
<dbReference type="GO" id="GO:0003677">
    <property type="term" value="F:DNA binding"/>
    <property type="evidence" value="ECO:0007669"/>
    <property type="project" value="UniProtKB-KW"/>
</dbReference>
<dbReference type="InterPro" id="IPR013762">
    <property type="entry name" value="Integrase-like_cat_sf"/>
</dbReference>
<dbReference type="RefSeq" id="WP_107033522.1">
    <property type="nucleotide sequence ID" value="NZ_PUEC01000063.1"/>
</dbReference>
<dbReference type="PANTHER" id="PTHR30349">
    <property type="entry name" value="PHAGE INTEGRASE-RELATED"/>
    <property type="match status" value="1"/>
</dbReference>
<feature type="domain" description="Tyr recombinase" evidence="4">
    <location>
        <begin position="202"/>
        <end position="398"/>
    </location>
</feature>
<comment type="caution">
    <text evidence="5">The sequence shown here is derived from an EMBL/GenBank/DDBJ whole genome shotgun (WGS) entry which is preliminary data.</text>
</comment>
<dbReference type="InterPro" id="IPR011010">
    <property type="entry name" value="DNA_brk_join_enz"/>
</dbReference>
<dbReference type="AlphaFoldDB" id="A0A2V1ILX6"/>
<dbReference type="InterPro" id="IPR002104">
    <property type="entry name" value="Integrase_catalytic"/>
</dbReference>
<dbReference type="GO" id="GO:0006310">
    <property type="term" value="P:DNA recombination"/>
    <property type="evidence" value="ECO:0007669"/>
    <property type="project" value="UniProtKB-KW"/>
</dbReference>
<comment type="similarity">
    <text evidence="1">Belongs to the 'phage' integrase family.</text>
</comment>
<name>A0A2V1ILX6_9BACT</name>
<keyword evidence="2" id="KW-0238">DNA-binding</keyword>
<evidence type="ECO:0000259" key="4">
    <source>
        <dbReference type="PROSITE" id="PS51898"/>
    </source>
</evidence>
<gene>
    <name evidence="5" type="ORF">C5O23_13980</name>
</gene>
<dbReference type="EMBL" id="PUEC01000063">
    <property type="protein sequence ID" value="PWB00047.1"/>
    <property type="molecule type" value="Genomic_DNA"/>
</dbReference>
<dbReference type="GeneID" id="82527419"/>
<accession>A0A2V1ILX6</accession>
<dbReference type="SUPFAM" id="SSF56349">
    <property type="entry name" value="DNA breaking-rejoining enzymes"/>
    <property type="match status" value="1"/>
</dbReference>
<dbReference type="PANTHER" id="PTHR30349:SF64">
    <property type="entry name" value="PROPHAGE INTEGRASE INTD-RELATED"/>
    <property type="match status" value="1"/>
</dbReference>
<dbReference type="Pfam" id="PF13102">
    <property type="entry name" value="Phage_int_SAM_5"/>
    <property type="match status" value="1"/>
</dbReference>
<dbReference type="GO" id="GO:0015074">
    <property type="term" value="P:DNA integration"/>
    <property type="evidence" value="ECO:0007669"/>
    <property type="project" value="InterPro"/>
</dbReference>
<dbReference type="PROSITE" id="PS51898">
    <property type="entry name" value="TYR_RECOMBINASE"/>
    <property type="match status" value="1"/>
</dbReference>
<evidence type="ECO:0000313" key="5">
    <source>
        <dbReference type="EMBL" id="PWB00047.1"/>
    </source>
</evidence>
<dbReference type="Gene3D" id="1.10.443.10">
    <property type="entry name" value="Intergrase catalytic core"/>
    <property type="match status" value="1"/>
</dbReference>
<dbReference type="InterPro" id="IPR010998">
    <property type="entry name" value="Integrase_recombinase_N"/>
</dbReference>
<dbReference type="InterPro" id="IPR050090">
    <property type="entry name" value="Tyrosine_recombinase_XerCD"/>
</dbReference>
<proteinExistence type="inferred from homology"/>
<reference evidence="6" key="1">
    <citation type="submission" date="2018-02" db="EMBL/GenBank/DDBJ databases">
        <authorList>
            <person name="Clavel T."/>
            <person name="Strowig T."/>
        </authorList>
    </citation>
    <scope>NUCLEOTIDE SEQUENCE [LARGE SCALE GENOMIC DNA]</scope>
    <source>
        <strain evidence="6">DSM 103720</strain>
    </source>
</reference>
<keyword evidence="6" id="KW-1185">Reference proteome</keyword>
<evidence type="ECO:0000256" key="1">
    <source>
        <dbReference type="ARBA" id="ARBA00008857"/>
    </source>
</evidence>
<dbReference type="InterPro" id="IPR025269">
    <property type="entry name" value="SAM-like_dom"/>
</dbReference>